<feature type="region of interest" description="Disordered" evidence="1">
    <location>
        <begin position="34"/>
        <end position="105"/>
    </location>
</feature>
<dbReference type="EMBL" id="VWXL01000084">
    <property type="protein sequence ID" value="MVB12168.1"/>
    <property type="molecule type" value="Genomic_DNA"/>
</dbReference>
<organism evidence="2 4">
    <name type="scientific">Caproicibacter fermentans</name>
    <dbReference type="NCBI Taxonomy" id="2576756"/>
    <lineage>
        <taxon>Bacteria</taxon>
        <taxon>Bacillati</taxon>
        <taxon>Bacillota</taxon>
        <taxon>Clostridia</taxon>
        <taxon>Eubacteriales</taxon>
        <taxon>Acutalibacteraceae</taxon>
        <taxon>Caproicibacter</taxon>
    </lineage>
</organism>
<evidence type="ECO:0000256" key="1">
    <source>
        <dbReference type="SAM" id="MobiDB-lite"/>
    </source>
</evidence>
<feature type="compositionally biased region" description="Low complexity" evidence="1">
    <location>
        <begin position="41"/>
        <end position="77"/>
    </location>
</feature>
<evidence type="ECO:0000313" key="4">
    <source>
        <dbReference type="Proteomes" id="UP000469440"/>
    </source>
</evidence>
<name>A0A6N8I2K8_9FIRM</name>
<evidence type="ECO:0000313" key="3">
    <source>
        <dbReference type="EMBL" id="QNK39594.1"/>
    </source>
</evidence>
<keyword evidence="4" id="KW-1185">Reference proteome</keyword>
<dbReference type="OrthoDB" id="10007514at2"/>
<gene>
    <name evidence="2" type="ORF">CAFE_29000</name>
    <name evidence="3" type="ORF">HCR03_12715</name>
</gene>
<accession>A0A6N8I2K8</accession>
<protein>
    <submittedName>
        <fullName evidence="2">Uncharacterized protein</fullName>
    </submittedName>
</protein>
<dbReference type="Proteomes" id="UP000469440">
    <property type="component" value="Unassembled WGS sequence"/>
</dbReference>
<reference evidence="2 4" key="1">
    <citation type="submission" date="2019-09" db="EMBL/GenBank/DDBJ databases">
        <title>Genome sequence of Clostridium sp. EA1.</title>
        <authorList>
            <person name="Poehlein A."/>
            <person name="Bengelsdorf F.R."/>
            <person name="Daniel R."/>
        </authorList>
    </citation>
    <scope>NUCLEOTIDE SEQUENCE [LARGE SCALE GENOMIC DNA]</scope>
    <source>
        <strain evidence="2 4">EA1</strain>
    </source>
</reference>
<accession>A0A7G8T7K3</accession>
<dbReference type="EMBL" id="CP060286">
    <property type="protein sequence ID" value="QNK39594.1"/>
    <property type="molecule type" value="Genomic_DNA"/>
</dbReference>
<evidence type="ECO:0000313" key="5">
    <source>
        <dbReference type="Proteomes" id="UP000515909"/>
    </source>
</evidence>
<sequence>MSRQEKVLSIFIILTMLTLWSSLSVFAQSGQSEPYFPDLDSSQAESVPPSSAAPPSSKPSAPESKAPGSSMASSSKPVKQTGKRASSSASFSSGASSGPASGVDSGDALGGISSLPVSSEISLPSVGSVSENDPLNSVVTNTESSRRLNWIGILSWACIALGVLVVLIVVFSNRRPPRGMGRKRYRRPKRSRKKRLLNDKYYRHINRY</sequence>
<dbReference type="RefSeq" id="WP_066646884.1">
    <property type="nucleotide sequence ID" value="NZ_CP060286.1"/>
</dbReference>
<dbReference type="KEGG" id="cfem:HCR03_12715"/>
<feature type="compositionally biased region" description="Low complexity" evidence="1">
    <location>
        <begin position="85"/>
        <end position="105"/>
    </location>
</feature>
<evidence type="ECO:0000313" key="2">
    <source>
        <dbReference type="EMBL" id="MVB12168.1"/>
    </source>
</evidence>
<dbReference type="Proteomes" id="UP000515909">
    <property type="component" value="Chromosome"/>
</dbReference>
<proteinExistence type="predicted"/>
<dbReference type="AlphaFoldDB" id="A0A6N8I2K8"/>
<reference evidence="3 5" key="2">
    <citation type="submission" date="2020-08" db="EMBL/GenBank/DDBJ databases">
        <title>The isolate Caproiciproducens sp. 7D4C2 produces n-caproate at mildly acidic conditions from hexoses: genome and rBOX comparison with related strains and chain-elongating bacteria.</title>
        <authorList>
            <person name="Esquivel-Elizondo S."/>
            <person name="Bagci C."/>
            <person name="Temovska M."/>
            <person name="Jeon B.S."/>
            <person name="Bessarab I."/>
            <person name="Williams R.B.H."/>
            <person name="Huson D.H."/>
            <person name="Angenent L.T."/>
        </authorList>
    </citation>
    <scope>NUCLEOTIDE SEQUENCE [LARGE SCALE GENOMIC DNA]</scope>
    <source>
        <strain evidence="3 5">7D4C2</strain>
    </source>
</reference>